<dbReference type="RefSeq" id="WP_243799401.1">
    <property type="nucleotide sequence ID" value="NZ_CP094669.1"/>
</dbReference>
<organism evidence="1 2">
    <name type="scientific">Hymenobacter tibetensis</name>
    <dbReference type="NCBI Taxonomy" id="497967"/>
    <lineage>
        <taxon>Bacteria</taxon>
        <taxon>Pseudomonadati</taxon>
        <taxon>Bacteroidota</taxon>
        <taxon>Cytophagia</taxon>
        <taxon>Cytophagales</taxon>
        <taxon>Hymenobacteraceae</taxon>
        <taxon>Hymenobacter</taxon>
    </lineage>
</organism>
<name>A0ABY4CYX6_9BACT</name>
<evidence type="ECO:0000313" key="2">
    <source>
        <dbReference type="Proteomes" id="UP000831113"/>
    </source>
</evidence>
<sequence length="123" mass="13984">MSLPLFQLAFGELLMFSLQHSANRWLIDSSSMPALGIEEQAWLSELWLPCARTMPLRHVGWVLPEGIHNQLIVDSVINDGRQYLNANVQFFSDTPAALDWLTGSDSVVLELEREWQAAYAIQR</sequence>
<dbReference type="Proteomes" id="UP000831113">
    <property type="component" value="Chromosome"/>
</dbReference>
<protein>
    <recommendedName>
        <fullName evidence="3">STAS/SEC14 domain-containing protein</fullName>
    </recommendedName>
</protein>
<evidence type="ECO:0008006" key="3">
    <source>
        <dbReference type="Google" id="ProtNLM"/>
    </source>
</evidence>
<evidence type="ECO:0000313" key="1">
    <source>
        <dbReference type="EMBL" id="UOG75358.1"/>
    </source>
</evidence>
<proteinExistence type="predicted"/>
<gene>
    <name evidence="1" type="ORF">MTX78_01880</name>
</gene>
<dbReference type="EMBL" id="CP094669">
    <property type="protein sequence ID" value="UOG75358.1"/>
    <property type="molecule type" value="Genomic_DNA"/>
</dbReference>
<accession>A0ABY4CYX6</accession>
<keyword evidence="2" id="KW-1185">Reference proteome</keyword>
<reference evidence="1 2" key="1">
    <citation type="submission" date="2022-03" db="EMBL/GenBank/DDBJ databases">
        <title>Hymenobactersp. isolated from the air.</title>
        <authorList>
            <person name="Won M."/>
            <person name="Kwon S.-W."/>
        </authorList>
    </citation>
    <scope>NUCLEOTIDE SEQUENCE [LARGE SCALE GENOMIC DNA]</scope>
    <source>
        <strain evidence="1 2">KACC 21982</strain>
    </source>
</reference>